<evidence type="ECO:0000256" key="1">
    <source>
        <dbReference type="SAM" id="Phobius"/>
    </source>
</evidence>
<comment type="caution">
    <text evidence="2">The sequence shown here is derived from an EMBL/GenBank/DDBJ whole genome shotgun (WGS) entry which is preliminary data.</text>
</comment>
<proteinExistence type="predicted"/>
<keyword evidence="1" id="KW-1133">Transmembrane helix</keyword>
<accession>A0A2S5ACJ2</accession>
<name>A0A2S5ACJ2_9FLAO</name>
<dbReference type="OrthoDB" id="8480302at2"/>
<feature type="transmembrane region" description="Helical" evidence="1">
    <location>
        <begin position="105"/>
        <end position="121"/>
    </location>
</feature>
<keyword evidence="3" id="KW-1185">Reference proteome</keyword>
<evidence type="ECO:0000313" key="3">
    <source>
        <dbReference type="Proteomes" id="UP000237310"/>
    </source>
</evidence>
<evidence type="ECO:0000313" key="2">
    <source>
        <dbReference type="EMBL" id="POY40122.1"/>
    </source>
</evidence>
<dbReference type="Proteomes" id="UP000237310">
    <property type="component" value="Unassembled WGS sequence"/>
</dbReference>
<reference evidence="2 3" key="1">
    <citation type="submission" date="2018-01" db="EMBL/GenBank/DDBJ databases">
        <authorList>
            <person name="Gaut B.S."/>
            <person name="Morton B.R."/>
            <person name="Clegg M.T."/>
            <person name="Duvall M.R."/>
        </authorList>
    </citation>
    <scope>NUCLEOTIDE SEQUENCE [LARGE SCALE GENOMIC DNA]</scope>
    <source>
        <strain evidence="2 3">HR-AY</strain>
    </source>
</reference>
<organism evidence="2 3">
    <name type="scientific">Flavobacterium alvei</name>
    <dbReference type="NCBI Taxonomy" id="2080416"/>
    <lineage>
        <taxon>Bacteria</taxon>
        <taxon>Pseudomonadati</taxon>
        <taxon>Bacteroidota</taxon>
        <taxon>Flavobacteriia</taxon>
        <taxon>Flavobacteriales</taxon>
        <taxon>Flavobacteriaceae</taxon>
        <taxon>Flavobacterium</taxon>
    </lineage>
</organism>
<dbReference type="RefSeq" id="WP_103805185.1">
    <property type="nucleotide sequence ID" value="NZ_PQVG01000003.1"/>
</dbReference>
<sequence length="135" mass="15391">MEDIFELIGAYQYSSEAIIYKGKLESEGIAVFMRDNYTVDSNPLYSNAVGGVKLFVNQKDYPKAKDIISQVSQYSLDDDHKLLKCPNCGAEQIDMVTSVKDLKSLIIYIFSLLLGTLPFYSKHKYKCNKCNFEFN</sequence>
<protein>
    <submittedName>
        <fullName evidence="2">Uncharacterized protein</fullName>
    </submittedName>
</protein>
<keyword evidence="1" id="KW-0472">Membrane</keyword>
<dbReference type="EMBL" id="PQVG01000003">
    <property type="protein sequence ID" value="POY40122.1"/>
    <property type="molecule type" value="Genomic_DNA"/>
</dbReference>
<dbReference type="AlphaFoldDB" id="A0A2S5ACJ2"/>
<keyword evidence="1" id="KW-0812">Transmembrane</keyword>
<gene>
    <name evidence="2" type="ORF">C3L50_05600</name>
</gene>